<comment type="pathway">
    <text evidence="3">Lipid metabolism; fatty acid biosynthesis.</text>
</comment>
<dbReference type="InterPro" id="IPR054514">
    <property type="entry name" value="RhiE-like_linker"/>
</dbReference>
<dbReference type="GO" id="GO:0003857">
    <property type="term" value="F:(3S)-3-hydroxyacyl-CoA dehydrogenase (NAD+) activity"/>
    <property type="evidence" value="ECO:0007669"/>
    <property type="project" value="UniProtKB-EC"/>
</dbReference>
<dbReference type="Gene3D" id="6.20.390.20">
    <property type="match status" value="1"/>
</dbReference>
<dbReference type="Gene3D" id="1.10.1240.100">
    <property type="match status" value="3"/>
</dbReference>
<dbReference type="Pfam" id="PF22336">
    <property type="entry name" value="RhiE-like_linker"/>
    <property type="match status" value="3"/>
</dbReference>
<evidence type="ECO:0000313" key="17">
    <source>
        <dbReference type="EMBL" id="PPK66278.1"/>
    </source>
</evidence>
<comment type="catalytic activity">
    <reaction evidence="11">
        <text>a (3S)-3-hydroxyacyl-CoA + NAD(+) = a 3-oxoacyl-CoA + NADH + H(+)</text>
        <dbReference type="Rhea" id="RHEA:22432"/>
        <dbReference type="ChEBI" id="CHEBI:15378"/>
        <dbReference type="ChEBI" id="CHEBI:57318"/>
        <dbReference type="ChEBI" id="CHEBI:57540"/>
        <dbReference type="ChEBI" id="CHEBI:57945"/>
        <dbReference type="ChEBI" id="CHEBI:90726"/>
        <dbReference type="EC" id="1.1.1.35"/>
    </reaction>
</comment>
<dbReference type="RefSeq" id="WP_104425060.1">
    <property type="nucleotide sequence ID" value="NZ_PTIY01000017.1"/>
</dbReference>
<dbReference type="InterPro" id="IPR020806">
    <property type="entry name" value="PKS_PP-bd"/>
</dbReference>
<dbReference type="InterPro" id="IPR018201">
    <property type="entry name" value="Ketoacyl_synth_AS"/>
</dbReference>
<dbReference type="PROSITE" id="PS51186">
    <property type="entry name" value="GNAT"/>
    <property type="match status" value="1"/>
</dbReference>
<dbReference type="SMART" id="SM00825">
    <property type="entry name" value="PKS_KS"/>
    <property type="match status" value="3"/>
</dbReference>
<dbReference type="GO" id="GO:0031177">
    <property type="term" value="F:phosphopantetheine binding"/>
    <property type="evidence" value="ECO:0007669"/>
    <property type="project" value="InterPro"/>
</dbReference>
<dbReference type="Pfam" id="PF08242">
    <property type="entry name" value="Methyltransf_12"/>
    <property type="match status" value="1"/>
</dbReference>
<dbReference type="SUPFAM" id="SSF53901">
    <property type="entry name" value="Thiolase-like"/>
    <property type="match status" value="3"/>
</dbReference>
<dbReference type="Gene3D" id="1.10.1200.10">
    <property type="entry name" value="ACP-like"/>
    <property type="match status" value="5"/>
</dbReference>
<evidence type="ECO:0000256" key="6">
    <source>
        <dbReference type="ARBA" id="ARBA00022490"/>
    </source>
</evidence>
<keyword evidence="9" id="KW-0677">Repeat</keyword>
<feature type="domain" description="Carrier" evidence="14">
    <location>
        <begin position="1900"/>
        <end position="1973"/>
    </location>
</feature>
<dbReference type="OrthoDB" id="5555092at2"/>
<dbReference type="SUPFAM" id="SSF53335">
    <property type="entry name" value="S-adenosyl-L-methionine-dependent methyltransferases"/>
    <property type="match status" value="1"/>
</dbReference>
<dbReference type="InterPro" id="IPR020841">
    <property type="entry name" value="PKS_Beta-ketoAc_synthase_dom"/>
</dbReference>
<dbReference type="Gene3D" id="3.40.50.150">
    <property type="entry name" value="Vaccinia Virus protein VP39"/>
    <property type="match status" value="1"/>
</dbReference>
<dbReference type="InterPro" id="IPR013968">
    <property type="entry name" value="PKS_KR"/>
</dbReference>
<accession>A0A2S6GM22</accession>
<evidence type="ECO:0000256" key="8">
    <source>
        <dbReference type="ARBA" id="ARBA00022679"/>
    </source>
</evidence>
<dbReference type="SMART" id="SM00822">
    <property type="entry name" value="PKS_KR"/>
    <property type="match status" value="2"/>
</dbReference>
<gene>
    <name evidence="17" type="ORF">B0F88_11717</name>
</gene>
<reference evidence="17 18" key="1">
    <citation type="submission" date="2018-02" db="EMBL/GenBank/DDBJ databases">
        <title>Subsurface microbial communities from deep shales in Ohio and West Virginia, USA.</title>
        <authorList>
            <person name="Wrighton K."/>
        </authorList>
    </citation>
    <scope>NUCLEOTIDE SEQUENCE [LARGE SCALE GENOMIC DNA]</scope>
    <source>
        <strain evidence="17 18">OWC-G53F</strain>
    </source>
</reference>
<dbReference type="SUPFAM" id="SSF47336">
    <property type="entry name" value="ACP-like"/>
    <property type="match status" value="5"/>
</dbReference>
<keyword evidence="18" id="KW-1185">Reference proteome</keyword>
<dbReference type="SMART" id="SM00823">
    <property type="entry name" value="PKS_PP"/>
    <property type="match status" value="5"/>
</dbReference>
<evidence type="ECO:0000256" key="4">
    <source>
        <dbReference type="ARBA" id="ARBA00006484"/>
    </source>
</evidence>
<dbReference type="InterPro" id="IPR050091">
    <property type="entry name" value="PKS_NRPS_Biosynth_Enz"/>
</dbReference>
<dbReference type="InterPro" id="IPR016181">
    <property type="entry name" value="Acyl_CoA_acyltransferase"/>
</dbReference>
<dbReference type="PROSITE" id="PS50075">
    <property type="entry name" value="CARRIER"/>
    <property type="match status" value="5"/>
</dbReference>
<evidence type="ECO:0000256" key="1">
    <source>
        <dbReference type="ARBA" id="ARBA00004496"/>
    </source>
</evidence>
<name>A0A2S6GM22_9GAMM</name>
<dbReference type="InterPro" id="IPR057326">
    <property type="entry name" value="KR_dom"/>
</dbReference>
<feature type="compositionally biased region" description="Polar residues" evidence="13">
    <location>
        <begin position="3248"/>
        <end position="3269"/>
    </location>
</feature>
<evidence type="ECO:0000256" key="9">
    <source>
        <dbReference type="ARBA" id="ARBA00022737"/>
    </source>
</evidence>
<dbReference type="SUPFAM" id="SSF52096">
    <property type="entry name" value="ClpP/crotonase"/>
    <property type="match status" value="2"/>
</dbReference>
<dbReference type="Gene3D" id="3.40.630.30">
    <property type="match status" value="1"/>
</dbReference>
<feature type="domain" description="Carrier" evidence="14">
    <location>
        <begin position="307"/>
        <end position="382"/>
    </location>
</feature>
<comment type="subcellular location">
    <subcellularLocation>
        <location evidence="1">Cytoplasm</location>
    </subcellularLocation>
</comment>
<dbReference type="InterPro" id="IPR009081">
    <property type="entry name" value="PP-bd_ACP"/>
</dbReference>
<dbReference type="SUPFAM" id="SSF55729">
    <property type="entry name" value="Acyl-CoA N-acyltransferases (Nat)"/>
    <property type="match status" value="1"/>
</dbReference>
<dbReference type="InterPro" id="IPR006162">
    <property type="entry name" value="Ppantetheine_attach_site"/>
</dbReference>
<dbReference type="PROSITE" id="PS00012">
    <property type="entry name" value="PHOSPHOPANTETHEINE"/>
    <property type="match status" value="3"/>
</dbReference>
<dbReference type="Gene3D" id="3.90.226.10">
    <property type="entry name" value="2-enoyl-CoA Hydratase, Chain A, domain 1"/>
    <property type="match status" value="1"/>
</dbReference>
<dbReference type="GO" id="GO:0005886">
    <property type="term" value="C:plasma membrane"/>
    <property type="evidence" value="ECO:0007669"/>
    <property type="project" value="TreeGrafter"/>
</dbReference>
<feature type="region of interest" description="Disordered" evidence="13">
    <location>
        <begin position="1989"/>
        <end position="2020"/>
    </location>
</feature>
<dbReference type="Proteomes" id="UP000238071">
    <property type="component" value="Unassembled WGS sequence"/>
</dbReference>
<dbReference type="InterPro" id="IPR036736">
    <property type="entry name" value="ACP-like_sf"/>
</dbReference>
<keyword evidence="7" id="KW-0597">Phosphoprotein</keyword>
<evidence type="ECO:0000256" key="3">
    <source>
        <dbReference type="ARBA" id="ARBA00005194"/>
    </source>
</evidence>
<feature type="domain" description="Ketosynthase family 3 (KS3)" evidence="16">
    <location>
        <begin position="410"/>
        <end position="835"/>
    </location>
</feature>
<dbReference type="Pfam" id="PF00378">
    <property type="entry name" value="ECH_1"/>
    <property type="match status" value="1"/>
</dbReference>
<comment type="function">
    <text evidence="12">Involved in production of the polyketide antibiotic thailandamide.</text>
</comment>
<evidence type="ECO:0000256" key="5">
    <source>
        <dbReference type="ARBA" id="ARBA00022450"/>
    </source>
</evidence>
<dbReference type="Pfam" id="PF00109">
    <property type="entry name" value="ketoacyl-synt"/>
    <property type="match status" value="3"/>
</dbReference>
<feature type="domain" description="Carrier" evidence="14">
    <location>
        <begin position="3263"/>
        <end position="3340"/>
    </location>
</feature>
<dbReference type="SMART" id="SM01294">
    <property type="entry name" value="PKS_PP_betabranch"/>
    <property type="match status" value="2"/>
</dbReference>
<sequence length="4988" mass="546561">MTDNLSELFKQCSIEMIKRGQTRFADCFISTGVASTAEHDIGRLLQHSAIAPVDCLMAASAAGLVPSHQPPAHFFDGISCNQYLLQHLERRGYCIRAAQSDDLPALLLLEERCWAGQLRTPEAVLKQRIARYPQGQLVLTVGDAVVGVIYSQRIDSAEALNGITVAQVDSLHNPKATVVQLLAVNILPDMQQQNLGDQLLEFMLIYRSLQKDVQSVVAITLCKNFDRMAGLALEDYIRQRNEHGVLSDPILRFHELHGATIQRVMPGYRPHDHKNEGCGVLVSYDIHHRSRNDMRIDAAKNTRFTRSEIRGYLQNALSDCLGEQRKSAFSFDRPLMEMGLDSADLLELNEKIAFRYQLPLTPAFFFQYNTADKIAGYLCEHVVPEQKQNNKREAQQAKCVVTKPQGQASTQDVAIVGMACRLPGGIGTPEEFWRCLLSGASVVGELPAGRWQWPDEIDPAHKHQGIDRGGFLDNVAAFDAPFFRISPAEAESMDPQQRILLELGWQAIEHAGYAPDLLAGSNTGVFIGASGSDYARLLDQFRSPVDAHYGTGNSMAVLANRISYFYDFHGPSLLLDTACSSSLVAVHKAVQSIQTGESSQTLVGGINLICHPANSIAYYKAGMLAKDGRCKTFDQQANGYVRSEGAVMVLLKPLASAVSDHDRIYAVIKGTACNHGGQAGGLTVPNPEQQAKLLQTAWQSAKINPRSLGYIEAHGTGTSLGDPIEVQGLKQAFAQPGMQPEKSCGLGSVKTNLGHLEAAAGITGLLKTVLCLQHRQLPASLHFHQLNEHIELSDSCLYVVDRLQPWTPPTDGGPRIAAVSSFGSGGANAHAVLAEYPLNVDAVADDVARPLVFVLSAKTRPQLQVYAQKYIDWLSDVSSRSVSMTDLVYTLQTGRQAMEERLALVITDREDLLGKLGSFCSNQESHAQVFNSKTVPAQFRELTEGDAGRAFIRSLVAQRDWDRIALLWLSGVEVDWSLLYGDQAVGGRQPRRIAAPTYPFAKHAYWLPNAELPQERNTAGKAWVEAAVENVLPTVLAPLWRPVIDSKNAGLFPNHDDGVLIIGGSLEQQQAIRSVYTAAQSIAIDPAVTIESLSRQLRQLGNLDHIIWIAPKPDAASEFNETLVEQQNSGLLYVFKLVKALLAESYGNRDLSWTVITCRTQAVFNEDAPDPAHAGVHGLAGALAKEYPRWSIRALDMENHLDWPVRELMSLPADRQGDVLAFRGGQWFKRFLSPVEKLPESTPVYRQRGVYVVAGGAGGIGEAWTRHVIQHYQAQVIWIGRRRPDAAIQAKLDALADFGPAPVYVVADASSPESLRASYVTIKQRWPVIHGVIHSAVGLFDHSLVEMDEQRFRDILSAKIDISVNLAQVFKYEPLDFMLYFSSVVALEKNGGLSGYAAGGAFEDAFALHLAKQRTCAVKVINWGHWDIGTGDAISAATKIRLQLSGIIPIQPDEAMSVLQGLLTAPVNQLALLKTSRLDVLPMIDPDQNLNIYVNTIPRCIDLIPPVSEELNKRVETLKPLSIFNNAELEAQLLPLFAGTLQSLGLLDESGESPHGFYSQWLEAGRKILAEQGLSRSAAGNPEQLWQAWEKAKQESFADADLSAAIELAEACLRALPDILSGRRRATDILFPDSSMRRVEGIYRNNAVADYFNRILGESLVAAIGIRLQKDPDAQLRILEIGAGAGGTTAMILPLLAPYRQHIAEYAYTDVSKAFLFHAEEQFVKDYPYVRPKLFDVEKPLAGQDIAAQHYDLVIATNVLHATRNIRQTLSNAKAALRKNGLLLLNEISGKSLFAHLTFGLLEGWWLSEDQPLRIPDAPGLYPETWKQVLGQEGFANVLFPAPDAHVLGQQVIVAESDGVVRQQKTAQKHLVNPAPCVQPSSADELPKPAVISSDEGLKEASNFHLKKLAAKTLRMNSHDIDALEPLETYGIDSILVVQITNALREIFPDVRSTLLFECQTIDALSDYFINNNKDELIRLTGLQVPAAASETSRPQVQASAEKNAGRDDTAQLYRSDNKPDAGQDAIAVIGMSCHFPQADNVDDYWRILKSGQDCIREVPADRWPMQDFFDADPDRAVEQGKSYSKWGGFLDNVTDFDPLFFNISPKEAIAIDPQERLFLQTAWETLEDAGYTRERLVNDFKQQVGVFAGITRTGFDLFGPQLWRQGSTVYPHTSFSSAANRVSYFLNARGPSVPVDTMCSSSLTAIHQACQSLRSGECRLAIAGGVNIYLHPSGYVGLSASRMLSKDGVCRSFGKGGNGFVPGEGAGAVLLKPLSQAIADNDRIYATIRATHVNHGGKTNGYTVPNPQAQAELVRDTLQKAGVDARAVSYIEAHGTGTELGDPIEVSGLTQAFRHTTQDTGFCALGSAKANVGHLEAAAGIAGFIKVILQLRHGQLAPSLHAAELNPNIDFAKTPFVVQQTLADWQRPLLEDQGELKEFPRIAGISAFGAGGANAHVLVEEYRQPERLPPDAGQGCVVVLSAKNEERLKAYAGRLHDFIGRRVADADELELPDLAYTLQVGREQMDQRLALVAHSPAQLQEKLKAYIGGQDEVADLYQGQVKRHKELIAAFAGDESMQQTVDAWFRQRKYSRLLNLWTKGMDIDWARLYQGQCVPRRISLPTYPFAATRYWLPLVEVDETPQKTVDVASAPAPLPIPQASAAAVEPMKRTISEVPAQQPCSDSVVPAKPDGISLREPALCPATFQTQTIIKPISLRLLQSYDSASDTPKAVASAGGNPCIALYDYGEGVFAVKPDNADGQPIAIDSACAGLIGCLQRVNMLAEDKPAHGAVKVLLLTGLDQLFAAEDDPAAKRSISNAASAIAGCAVPVIAVLTGENSYNAMLMAAVGEVMICSSEGTYSFHSTAVSEQEYRLFAERFGEACAGSLVSGSGLLSGAALRQAGLTMPVVGQAEIDGYALETARSIAQISGTASAELKKHLSSRIRQLTGNLAAPFTPVAGVPGQADTNRPDAGFVWSPGRATAGAESPEPVKLDSDVVTLQKYRNGVVVVNLCDRSSKNTFSPEFVSGVIAAFDHINNTPGYKAVVLTGYDNYFACGGTKQGLLAIQNGSARFTDEQSYSMPLACEIPVIAAMQGHAIGAGWAMGLFCDWAVYSEESVYQSPYMLYGFTPGAGSTLIFPERLGHDLSREVLLTAREFQGRELKRRGIAMPVMPRSEVFDYALALANHLALSTRDQLVQQKNRRSESIRQRLPGVFTQELAMHDKTFVGNQDVIDNINRHFNEAAAQDQPAQPSMSGARASSHQSPQQVLESLRQSLAEELQMQREQVDDQTAFIDMGLDSITAVTWIRKINKQFGSSIGATKVYSYSTLTRFTEFVLSQMEYPQPSPCVDTAIDTGTVQENGDQLLAWLRETLARELLMSPDTLDDDMKFIDMGLDSITAVTWIRAINKRYGLSIGATKVYSYPTLAEFCQYLLKSGREQGQFQNQEQPQQAVAAAMAAQPRKQVTEPVLVCSFALAGSADRQLVEQEPVTVPPVRAEGAAQSEPQQNRNQNSATQSIAIIGMAGQFPKADNVTQFWQNLVQGRECISDIPSTRWSVDEYYDPDRNAPGKTVCKRMGLLDDVDVFDPLFFNISPSEAEYMDPQQRLFLQTSWSCIEDAGYNPSDLSGSLCGVFVGCTASDYSQLMAGQAQCAQALMGESVSILPARIAYFLNLQGPCLSIDTACSSSLVALANACDSLVLGHSDLALAGGVYVINGPEIHVKMSKAGMLSPDGRCYSFDQRANGFVPGEGVGVLLLKRLEQAEQDGDDIYGVIRGWGVNQDGKSNGITAPNQESQTRLETGIYKKFGINPEHIQLIEAHGTATKLGDPIEVDALRESFRRFTDRKHFCALGSVKSNIGHLATAAGVSGVIKSVLALQHRQLPPTINYQELNEHIDLEDSPFYVNTQCKPWDAPVGQKRHVAVSSFGFSGTNAHIVLEEPLPQVAAAVAADTPVLLVLSAKSGQQLAVYAQAVSDYLADQYNSREINLSDMAYTFQVGRVALNHRLAIVANTADELRTRLSNYALTGASDQDCVAGEVGKKAAAADGTIQGEATTQQLRQLAERWVVGETVDWSSLYRPGQARRKHGLPTYPFAREHYWIPETEAVEDDTVESKPCRSSETPVIDSELWRGSELPDTIDWQNRLQHYQGKQLTVIYADDGERLAFSNLLTQLKQASGLDDSSNVSYCAVTEINDGLAAKRPDCLLFLGGVGTQPTDTSAIEQCLKVLSDQGSDSPVDVLFFMQTDPVAADRLADLISKAVKPEQSRCVLVTQDDCGDLNAAMQRLFREWLAFGAQTEPFTKLRQIHYAAGQRLARNGCAEQVAEHICLINKEWREKQPQPVTHPADRGTVLILVNHESLQIARKLLEPEDFNKVILIGDNSVLPSQIQNSINYKDAESVRISAHILIDQYDNISHIIDLSDLYDTAKDSDADNPGKTVFYQTLIGTYNDIAILYFTKGLQHFQYKQMSLAGAKFAGLVKMLSADYPHVSARFIDIDQTAYDRPGQLRQIIMQEFDAELQETELCYRDGQRFAPVLSAVEAGAGEALPIAQDGVYVISGGTNGVGLEIAKYLAAKGCNKLVLMGITQLPPRESWSKAVDNDSLSLYIKNKLLELIELDKAVEHLQIYTGSLSGQHALKRYFKKIRAKLGPIRGVIHSAGVYSDSDNPGFVSKNLERMKQVWEPKVNGLESLHALFKADAPDFFVSFSSMTGLMPHLARGAGDYAMANSFVDFFSAYQHHQNNHTCYKTIIWSDWNQCGAITRIAGERVAAIEENFHRLGIRTFSNQEGRALFEQALACTEDSRVFIGYLDRQQFEQVRLQLLYANLNAVEAGKQAVAAKPEAPVETVPENSILHHLDQWEAEKRSGLEVPVYRITDVISLDRIKHLEPNLIHRIHKLLFAGVAQPAAQEQPVDMAQVITNTVLEVLKLKSFDSTQPFQNYGLDSISAMVLATRLEKRLKQPVQPQWLIDFSTVETLSRHLTAQNSKSLLQ</sequence>
<dbReference type="PANTHER" id="PTHR43775">
    <property type="entry name" value="FATTY ACID SYNTHASE"/>
    <property type="match status" value="1"/>
</dbReference>
<dbReference type="InterPro" id="IPR001753">
    <property type="entry name" value="Enoyl-CoA_hydra/iso"/>
</dbReference>
<dbReference type="SUPFAM" id="SSF51735">
    <property type="entry name" value="NAD(P)-binding Rossmann-fold domains"/>
    <property type="match status" value="3"/>
</dbReference>
<evidence type="ECO:0000256" key="12">
    <source>
        <dbReference type="ARBA" id="ARBA00054155"/>
    </source>
</evidence>
<feature type="compositionally biased region" description="Polar residues" evidence="13">
    <location>
        <begin position="1990"/>
        <end position="2001"/>
    </location>
</feature>
<dbReference type="InterPro" id="IPR000182">
    <property type="entry name" value="GNAT_dom"/>
</dbReference>
<comment type="pathway">
    <text evidence="2">Antibiotic biosynthesis.</text>
</comment>
<dbReference type="PROSITE" id="PS52004">
    <property type="entry name" value="KS3_2"/>
    <property type="match status" value="3"/>
</dbReference>
<dbReference type="Pfam" id="PF00550">
    <property type="entry name" value="PP-binding"/>
    <property type="match status" value="5"/>
</dbReference>
<evidence type="ECO:0000259" key="15">
    <source>
        <dbReference type="PROSITE" id="PS51186"/>
    </source>
</evidence>
<dbReference type="PANTHER" id="PTHR43775:SF37">
    <property type="entry name" value="SI:DKEY-61P9.11"/>
    <property type="match status" value="1"/>
</dbReference>
<protein>
    <submittedName>
        <fullName evidence="17">Phosphopantetheine binding protein</fullName>
    </submittedName>
</protein>
<proteinExistence type="inferred from homology"/>
<dbReference type="CDD" id="cd06558">
    <property type="entry name" value="crotonase-like"/>
    <property type="match status" value="1"/>
</dbReference>
<feature type="domain" description="Carrier" evidence="14">
    <location>
        <begin position="3360"/>
        <end position="3437"/>
    </location>
</feature>
<feature type="region of interest" description="Disordered" evidence="13">
    <location>
        <begin position="3244"/>
        <end position="3269"/>
    </location>
</feature>
<organism evidence="17 18">
    <name type="scientific">Methylobacter tundripaludum</name>
    <dbReference type="NCBI Taxonomy" id="173365"/>
    <lineage>
        <taxon>Bacteria</taxon>
        <taxon>Pseudomonadati</taxon>
        <taxon>Pseudomonadota</taxon>
        <taxon>Gammaproteobacteria</taxon>
        <taxon>Methylococcales</taxon>
        <taxon>Methylococcaceae</taxon>
        <taxon>Methylobacter</taxon>
    </lineage>
</organism>
<dbReference type="EMBL" id="PTIY01000017">
    <property type="protein sequence ID" value="PPK66278.1"/>
    <property type="molecule type" value="Genomic_DNA"/>
</dbReference>
<keyword evidence="6" id="KW-0963">Cytoplasm</keyword>
<evidence type="ECO:0000259" key="14">
    <source>
        <dbReference type="PROSITE" id="PS50075"/>
    </source>
</evidence>
<evidence type="ECO:0000256" key="2">
    <source>
        <dbReference type="ARBA" id="ARBA00004792"/>
    </source>
</evidence>
<dbReference type="GO" id="GO:0071770">
    <property type="term" value="P:DIM/DIP cell wall layer assembly"/>
    <property type="evidence" value="ECO:0007669"/>
    <property type="project" value="TreeGrafter"/>
</dbReference>
<dbReference type="GO" id="GO:0004312">
    <property type="term" value="F:fatty acid synthase activity"/>
    <property type="evidence" value="ECO:0007669"/>
    <property type="project" value="TreeGrafter"/>
</dbReference>
<feature type="domain" description="Carrier" evidence="14">
    <location>
        <begin position="4907"/>
        <end position="4982"/>
    </location>
</feature>
<dbReference type="InterPro" id="IPR029045">
    <property type="entry name" value="ClpP/crotonase-like_dom_sf"/>
</dbReference>
<dbReference type="InterPro" id="IPR029063">
    <property type="entry name" value="SAM-dependent_MTases_sf"/>
</dbReference>
<dbReference type="Pfam" id="PF08659">
    <property type="entry name" value="KR"/>
    <property type="match status" value="2"/>
</dbReference>
<evidence type="ECO:0000256" key="10">
    <source>
        <dbReference type="ARBA" id="ARBA00023268"/>
    </source>
</evidence>
<dbReference type="GO" id="GO:0006633">
    <property type="term" value="P:fatty acid biosynthetic process"/>
    <property type="evidence" value="ECO:0007669"/>
    <property type="project" value="UniProtKB-UniPathway"/>
</dbReference>
<evidence type="ECO:0000256" key="7">
    <source>
        <dbReference type="ARBA" id="ARBA00022553"/>
    </source>
</evidence>
<dbReference type="InterPro" id="IPR014030">
    <property type="entry name" value="Ketoacyl_synth_N"/>
</dbReference>
<feature type="domain" description="Ketosynthase family 3 (KS3)" evidence="16">
    <location>
        <begin position="2024"/>
        <end position="2462"/>
    </location>
</feature>
<dbReference type="GO" id="GO:0004315">
    <property type="term" value="F:3-oxoacyl-[acyl-carrier-protein] synthase activity"/>
    <property type="evidence" value="ECO:0007669"/>
    <property type="project" value="InterPro"/>
</dbReference>
<dbReference type="CDD" id="cd02440">
    <property type="entry name" value="AdoMet_MTases"/>
    <property type="match status" value="1"/>
</dbReference>
<dbReference type="InterPro" id="IPR013217">
    <property type="entry name" value="Methyltransf_12"/>
</dbReference>
<evidence type="ECO:0000256" key="13">
    <source>
        <dbReference type="SAM" id="MobiDB-lite"/>
    </source>
</evidence>
<keyword evidence="5" id="KW-0596">Phosphopantetheine</keyword>
<feature type="domain" description="Ketosynthase family 3 (KS3)" evidence="16">
    <location>
        <begin position="3515"/>
        <end position="3938"/>
    </location>
</feature>
<evidence type="ECO:0000256" key="11">
    <source>
        <dbReference type="ARBA" id="ARBA00049556"/>
    </source>
</evidence>
<evidence type="ECO:0000313" key="18">
    <source>
        <dbReference type="Proteomes" id="UP000238071"/>
    </source>
</evidence>
<dbReference type="CDD" id="cd00833">
    <property type="entry name" value="PKS"/>
    <property type="match status" value="3"/>
</dbReference>
<comment type="caution">
    <text evidence="17">The sequence shown here is derived from an EMBL/GenBank/DDBJ whole genome shotgun (WGS) entry which is preliminary data.</text>
</comment>
<dbReference type="InterPro" id="IPR036291">
    <property type="entry name" value="NAD(P)-bd_dom_sf"/>
</dbReference>
<evidence type="ECO:0000259" key="16">
    <source>
        <dbReference type="PROSITE" id="PS52004"/>
    </source>
</evidence>
<keyword evidence="8" id="KW-0808">Transferase</keyword>
<dbReference type="CDD" id="cd08953">
    <property type="entry name" value="KR_2_SDR_x"/>
    <property type="match status" value="2"/>
</dbReference>
<dbReference type="GO" id="GO:0005737">
    <property type="term" value="C:cytoplasm"/>
    <property type="evidence" value="ECO:0007669"/>
    <property type="project" value="UniProtKB-SubCell"/>
</dbReference>
<feature type="domain" description="N-acetyltransferase" evidence="15">
    <location>
        <begin position="93"/>
        <end position="287"/>
    </location>
</feature>
<comment type="similarity">
    <text evidence="4">Belongs to the short-chain dehydrogenases/reductases (SDR) family.</text>
</comment>
<dbReference type="FunFam" id="3.40.47.10:FF:000019">
    <property type="entry name" value="Polyketide synthase type I"/>
    <property type="match status" value="3"/>
</dbReference>
<feature type="compositionally biased region" description="Basic and acidic residues" evidence="13">
    <location>
        <begin position="2004"/>
        <end position="2020"/>
    </location>
</feature>
<dbReference type="NCBIfam" id="NF005496">
    <property type="entry name" value="PRK07110.1"/>
    <property type="match status" value="1"/>
</dbReference>
<dbReference type="Pfam" id="PF02801">
    <property type="entry name" value="Ketoacyl-synt_C"/>
    <property type="match status" value="3"/>
</dbReference>
<dbReference type="InterPro" id="IPR016039">
    <property type="entry name" value="Thiolase-like"/>
</dbReference>
<dbReference type="Gene3D" id="3.40.50.720">
    <property type="entry name" value="NAD(P)-binding Rossmann-like Domain"/>
    <property type="match status" value="2"/>
</dbReference>
<dbReference type="InterPro" id="IPR014031">
    <property type="entry name" value="Ketoacyl_synth_C"/>
</dbReference>
<keyword evidence="10" id="KW-0511">Multifunctional enzyme</keyword>
<dbReference type="UniPathway" id="UPA00094"/>
<dbReference type="Gene3D" id="3.40.47.10">
    <property type="match status" value="3"/>
</dbReference>
<dbReference type="PROSITE" id="PS00606">
    <property type="entry name" value="KS3_1"/>
    <property type="match status" value="2"/>
</dbReference>